<protein>
    <submittedName>
        <fullName evidence="2">Acetyltransferase YpeA</fullName>
        <ecNumber evidence="2">2.3.1.-</ecNumber>
    </submittedName>
</protein>
<dbReference type="AlphaFoldDB" id="A0A377PUQ7"/>
<organism evidence="2 3">
    <name type="scientific">Helicobacter muridarum</name>
    <dbReference type="NCBI Taxonomy" id="216"/>
    <lineage>
        <taxon>Bacteria</taxon>
        <taxon>Pseudomonadati</taxon>
        <taxon>Campylobacterota</taxon>
        <taxon>Epsilonproteobacteria</taxon>
        <taxon>Campylobacterales</taxon>
        <taxon>Helicobacteraceae</taxon>
        <taxon>Helicobacter</taxon>
    </lineage>
</organism>
<dbReference type="CDD" id="cd04301">
    <property type="entry name" value="NAT_SF"/>
    <property type="match status" value="1"/>
</dbReference>
<accession>A0A377PUQ7</accession>
<dbReference type="PROSITE" id="PS51186">
    <property type="entry name" value="GNAT"/>
    <property type="match status" value="1"/>
</dbReference>
<name>A0A377PUQ7_9HELI</name>
<keyword evidence="2" id="KW-0012">Acyltransferase</keyword>
<dbReference type="EMBL" id="UGJE01000002">
    <property type="protein sequence ID" value="STQ86011.1"/>
    <property type="molecule type" value="Genomic_DNA"/>
</dbReference>
<proteinExistence type="predicted"/>
<dbReference type="Gene3D" id="3.40.630.30">
    <property type="match status" value="1"/>
</dbReference>
<dbReference type="EC" id="2.3.1.-" evidence="2"/>
<dbReference type="GO" id="GO:0016747">
    <property type="term" value="F:acyltransferase activity, transferring groups other than amino-acyl groups"/>
    <property type="evidence" value="ECO:0007669"/>
    <property type="project" value="InterPro"/>
</dbReference>
<reference evidence="2 3" key="1">
    <citation type="submission" date="2018-06" db="EMBL/GenBank/DDBJ databases">
        <authorList>
            <consortium name="Pathogen Informatics"/>
            <person name="Doyle S."/>
        </authorList>
    </citation>
    <scope>NUCLEOTIDE SEQUENCE [LARGE SCALE GENOMIC DNA]</scope>
    <source>
        <strain evidence="2 3">NCTC12714</strain>
    </source>
</reference>
<sequence length="148" mass="17301">MLLRIMTIQDYDNIMALWKSINGFYIREIDDSKEGINKFLLRNPHTNVIAIEDDKVVGTILCGYDGRCAYFYHVCVKQEYRHKHIGMSMVEFCIEALKKEGATHINLIAFKTNNIGNIFWQELGWQSRDNANLYEYILDSNNSKVKNK</sequence>
<dbReference type="RefSeq" id="WP_199768432.1">
    <property type="nucleotide sequence ID" value="NZ_FZML01000005.1"/>
</dbReference>
<dbReference type="InterPro" id="IPR016181">
    <property type="entry name" value="Acyl_CoA_acyltransferase"/>
</dbReference>
<gene>
    <name evidence="2" type="primary">ypeA</name>
    <name evidence="2" type="ORF">NCTC12714_00801</name>
</gene>
<dbReference type="InterPro" id="IPR017255">
    <property type="entry name" value="AcTrfase_GNAT_prd"/>
</dbReference>
<evidence type="ECO:0000259" key="1">
    <source>
        <dbReference type="PROSITE" id="PS51186"/>
    </source>
</evidence>
<evidence type="ECO:0000313" key="3">
    <source>
        <dbReference type="Proteomes" id="UP000255139"/>
    </source>
</evidence>
<evidence type="ECO:0000313" key="2">
    <source>
        <dbReference type="EMBL" id="STQ86011.1"/>
    </source>
</evidence>
<dbReference type="SUPFAM" id="SSF55729">
    <property type="entry name" value="Acyl-CoA N-acyltransferases (Nat)"/>
    <property type="match status" value="1"/>
</dbReference>
<dbReference type="Proteomes" id="UP000255139">
    <property type="component" value="Unassembled WGS sequence"/>
</dbReference>
<keyword evidence="2" id="KW-0808">Transferase</keyword>
<dbReference type="Pfam" id="PF00583">
    <property type="entry name" value="Acetyltransf_1"/>
    <property type="match status" value="1"/>
</dbReference>
<dbReference type="PIRSF" id="PIRSF037663">
    <property type="entry name" value="Acetyltransf_GNAT_prd"/>
    <property type="match status" value="1"/>
</dbReference>
<keyword evidence="3" id="KW-1185">Reference proteome</keyword>
<feature type="domain" description="N-acetyltransferase" evidence="1">
    <location>
        <begin position="1"/>
        <end position="148"/>
    </location>
</feature>
<dbReference type="InterPro" id="IPR000182">
    <property type="entry name" value="GNAT_dom"/>
</dbReference>